<organism evidence="1 2">
    <name type="scientific">Caballeronia choica</name>
    <dbReference type="NCBI Taxonomy" id="326476"/>
    <lineage>
        <taxon>Bacteria</taxon>
        <taxon>Pseudomonadati</taxon>
        <taxon>Pseudomonadota</taxon>
        <taxon>Betaproteobacteria</taxon>
        <taxon>Burkholderiales</taxon>
        <taxon>Burkholderiaceae</taxon>
        <taxon>Caballeronia</taxon>
    </lineage>
</organism>
<sequence length="69" mass="7684">MPRLADAQDDAALATSINKRASINNTLASVNQHWHHQPRRDILILFVARLSSRSSRHRRATAFIGPAIA</sequence>
<dbReference type="RefSeq" id="WP_087650025.1">
    <property type="nucleotide sequence ID" value="NZ_FCON02000267.1"/>
</dbReference>
<evidence type="ECO:0000313" key="2">
    <source>
        <dbReference type="Proteomes" id="UP000054770"/>
    </source>
</evidence>
<name>A0A158L185_9BURK</name>
<dbReference type="EMBL" id="FCON02000267">
    <property type="protein sequence ID" value="SAL87122.1"/>
    <property type="molecule type" value="Genomic_DNA"/>
</dbReference>
<reference evidence="1" key="1">
    <citation type="submission" date="2016-01" db="EMBL/GenBank/DDBJ databases">
        <authorList>
            <person name="Peeters C."/>
        </authorList>
    </citation>
    <scope>NUCLEOTIDE SEQUENCE [LARGE SCALE GENOMIC DNA]</scope>
    <source>
        <strain evidence="1">LMG 22940</strain>
    </source>
</reference>
<gene>
    <name evidence="1" type="ORF">AWB68_08283</name>
</gene>
<comment type="caution">
    <text evidence="1">The sequence shown here is derived from an EMBL/GenBank/DDBJ whole genome shotgun (WGS) entry which is preliminary data.</text>
</comment>
<proteinExistence type="predicted"/>
<evidence type="ECO:0000313" key="1">
    <source>
        <dbReference type="EMBL" id="SAL87122.1"/>
    </source>
</evidence>
<keyword evidence="2" id="KW-1185">Reference proteome</keyword>
<accession>A0A158L185</accession>
<protein>
    <submittedName>
        <fullName evidence="1">Uncharacterized protein</fullName>
    </submittedName>
</protein>
<dbReference type="AlphaFoldDB" id="A0A158L185"/>
<dbReference type="Proteomes" id="UP000054770">
    <property type="component" value="Unassembled WGS sequence"/>
</dbReference>